<accession>A0AAD2QX97</accession>
<dbReference type="GO" id="GO:0015668">
    <property type="term" value="F:type III site-specific deoxyribonuclease activity"/>
    <property type="evidence" value="ECO:0007669"/>
    <property type="project" value="InterPro"/>
</dbReference>
<dbReference type="InterPro" id="IPR014001">
    <property type="entry name" value="Helicase_ATP-bd"/>
</dbReference>
<dbReference type="Gene3D" id="3.40.50.300">
    <property type="entry name" value="P-loop containing nucleotide triphosphate hydrolases"/>
    <property type="match status" value="2"/>
</dbReference>
<evidence type="ECO:0000259" key="1">
    <source>
        <dbReference type="PROSITE" id="PS51192"/>
    </source>
</evidence>
<dbReference type="InterPro" id="IPR027417">
    <property type="entry name" value="P-loop_NTPase"/>
</dbReference>
<dbReference type="GO" id="GO:0004386">
    <property type="term" value="F:helicase activity"/>
    <property type="evidence" value="ECO:0007669"/>
    <property type="project" value="UniProtKB-KW"/>
</dbReference>
<dbReference type="PANTHER" id="PTHR47396:SF1">
    <property type="entry name" value="ATP-DEPENDENT HELICASE IRC3-RELATED"/>
    <property type="match status" value="1"/>
</dbReference>
<proteinExistence type="predicted"/>
<sequence length="950" mass="112469">MIFEKQEYQVKCIDNIITLLKNFDFKRQDNLKECLKEFYKNTFLPVQNISDKLNLDILMETGTGKTFTYLNLIFELHRQFKQNKFIIFVPRKAILESVKQNIELTKTYFYSEYQKYLKAYYYSDSKSQNAIINHYISNKNELSILVLTNSAIDKKANLLNQQNENLFNLKSVFENIIDLKPISIIDEPHLLKGKAFNEYFSKINSLYFRFGATFPKEKDYELSNMIYCLDSISAFKEYLVKQVKVHTLGINTNNIFLKVYKNKKAIFTYTLNGIEREETIKLQDSFSLLNNAILTQVKDNKAYFSNEAIIEKKESYVLNNDEIKKLLKKAIDLHFEKEEKLFKKGIKALSLFFIPNITDFRGESPFIKNTFEELYKEKRKEILKLNLDVRYKEYLEKDFDEAGNLRVHQGYFSGDKGSIDEKEAQGVKIILEEKEKLLSFDTSLRFIFSVWALQEGWDNPNIFTLTKLSNSSSQISIHQQVGRGLRLCVNDKGKRITHNYLDFDDNQFYDINYLDILVSAREVDYIENLQKEVLDSSFRFDSQTLEKNFLENLLNVDLASDLIYLLKKSKLISYNKEQSNYKILSPIYESIKDNEEFKELLGDKFDKFLNIFKENSNNTHEQIINAKNRDNKVKIRTHLAKDFKELWEKINKKAQIIYQNINEQNIIDEVTLAFNALNIEKERVYYERKLFDAKQNSIITEEIKTLEEIDYKKSLYQEIQNLLLNFSKDEKFPLVFLLKIYEKLDKTKFENSPKKAFNSLKNIIKDKIHHSLLHSINYEFSLHAFSNSYENLIENGEFKESIAMQKLGRYKDDEEPAKNYLYESVIYDSNIEKEIIKENHEIIETKTIKVFAKLPKLSIPTPYKNYEPDFAYFLEDQKGKKIFFVCESKGYDKESDIALNERKKIDYARVFFQKLDENLKDENIKIIFNTRINKQKLIHCINEVLKENNA</sequence>
<dbReference type="SUPFAM" id="SSF52540">
    <property type="entry name" value="P-loop containing nucleoside triphosphate hydrolases"/>
    <property type="match status" value="2"/>
</dbReference>
<dbReference type="InterPro" id="IPR050742">
    <property type="entry name" value="Helicase_Restrict-Modif_Enz"/>
</dbReference>
<dbReference type="PANTHER" id="PTHR47396">
    <property type="entry name" value="TYPE I RESTRICTION ENZYME ECOKI R PROTEIN"/>
    <property type="match status" value="1"/>
</dbReference>
<dbReference type="GO" id="GO:0003677">
    <property type="term" value="F:DNA binding"/>
    <property type="evidence" value="ECO:0007669"/>
    <property type="project" value="InterPro"/>
</dbReference>
<dbReference type="GO" id="GO:0005829">
    <property type="term" value="C:cytosol"/>
    <property type="evidence" value="ECO:0007669"/>
    <property type="project" value="TreeGrafter"/>
</dbReference>
<dbReference type="GO" id="GO:0005524">
    <property type="term" value="F:ATP binding"/>
    <property type="evidence" value="ECO:0007669"/>
    <property type="project" value="InterPro"/>
</dbReference>
<dbReference type="EMBL" id="AACQYW010000013">
    <property type="protein sequence ID" value="EAL7595177.1"/>
    <property type="molecule type" value="Genomic_DNA"/>
</dbReference>
<dbReference type="PROSITE" id="PS51192">
    <property type="entry name" value="HELICASE_ATP_BIND_1"/>
    <property type="match status" value="1"/>
</dbReference>
<protein>
    <submittedName>
        <fullName evidence="2">DEAD/DEAH box helicase</fullName>
    </submittedName>
</protein>
<keyword evidence="2" id="KW-0378">Hydrolase</keyword>
<evidence type="ECO:0000313" key="2">
    <source>
        <dbReference type="EMBL" id="EAL7595177.1"/>
    </source>
</evidence>
<dbReference type="Proteomes" id="UP000343544">
    <property type="component" value="Unassembled WGS sequence"/>
</dbReference>
<dbReference type="Pfam" id="PF04851">
    <property type="entry name" value="ResIII"/>
    <property type="match status" value="1"/>
</dbReference>
<reference evidence="2 3" key="1">
    <citation type="submission" date="2018-07" db="EMBL/GenBank/DDBJ databases">
        <authorList>
            <consortium name="PulseNet: The National Subtyping Network for Foodborne Disease Surveillance"/>
            <person name="Tarr C.L."/>
            <person name="Trees E."/>
            <person name="Katz L.S."/>
            <person name="Carleton-Romer H.A."/>
            <person name="Stroika S."/>
            <person name="Kucerova Z."/>
            <person name="Roache K.F."/>
            <person name="Sabol A.L."/>
            <person name="Besser J."/>
            <person name="Gerner-Smidt P."/>
        </authorList>
    </citation>
    <scope>NUCLEOTIDE SEQUENCE [LARGE SCALE GENOMIC DNA]</scope>
    <source>
        <strain evidence="2 3">PNUSAC005307</strain>
    </source>
</reference>
<evidence type="ECO:0000313" key="3">
    <source>
        <dbReference type="Proteomes" id="UP000343544"/>
    </source>
</evidence>
<dbReference type="InterPro" id="IPR045572">
    <property type="entry name" value="RE_endonuc_C"/>
</dbReference>
<feature type="domain" description="Helicase ATP-binding" evidence="1">
    <location>
        <begin position="46"/>
        <end position="232"/>
    </location>
</feature>
<comment type="caution">
    <text evidence="2">The sequence shown here is derived from an EMBL/GenBank/DDBJ whole genome shotgun (WGS) entry which is preliminary data.</text>
</comment>
<dbReference type="InterPro" id="IPR006935">
    <property type="entry name" value="Helicase/UvrB_N"/>
</dbReference>
<dbReference type="AlphaFoldDB" id="A0AAD2QX97"/>
<organism evidence="2 3">
    <name type="scientific">Campylobacter jejuni</name>
    <dbReference type="NCBI Taxonomy" id="197"/>
    <lineage>
        <taxon>Bacteria</taxon>
        <taxon>Pseudomonadati</taxon>
        <taxon>Campylobacterota</taxon>
        <taxon>Epsilonproteobacteria</taxon>
        <taxon>Campylobacterales</taxon>
        <taxon>Campylobacteraceae</taxon>
        <taxon>Campylobacter</taxon>
    </lineage>
</organism>
<dbReference type="Pfam" id="PF19778">
    <property type="entry name" value="RE_endonuc"/>
    <property type="match status" value="1"/>
</dbReference>
<keyword evidence="2" id="KW-0347">Helicase</keyword>
<keyword evidence="2" id="KW-0067">ATP-binding</keyword>
<keyword evidence="2" id="KW-0547">Nucleotide-binding</keyword>
<name>A0AAD2QX97_CAMJU</name>
<gene>
    <name evidence="2" type="ORF">DVI03_05940</name>
</gene>